<dbReference type="InterPro" id="IPR036945">
    <property type="entry name" value="DAGK_sf"/>
</dbReference>
<name>A0ABR9E7C4_9GAMM</name>
<evidence type="ECO:0000256" key="2">
    <source>
        <dbReference type="ARBA" id="ARBA00004429"/>
    </source>
</evidence>
<evidence type="ECO:0000256" key="17">
    <source>
        <dbReference type="ARBA" id="ARBA00023098"/>
    </source>
</evidence>
<keyword evidence="19" id="KW-0594">Phospholipid biosynthesis</keyword>
<evidence type="ECO:0000256" key="8">
    <source>
        <dbReference type="ARBA" id="ARBA00022519"/>
    </source>
</evidence>
<keyword evidence="18 21" id="KW-0472">Membrane</keyword>
<evidence type="ECO:0000256" key="13">
    <source>
        <dbReference type="ARBA" id="ARBA00022777"/>
    </source>
</evidence>
<feature type="transmembrane region" description="Helical" evidence="21">
    <location>
        <begin position="104"/>
        <end position="125"/>
    </location>
</feature>
<dbReference type="EMBL" id="AQGV01000011">
    <property type="protein sequence ID" value="MBE0366884.1"/>
    <property type="molecule type" value="Genomic_DNA"/>
</dbReference>
<evidence type="ECO:0000256" key="1">
    <source>
        <dbReference type="ARBA" id="ARBA00001946"/>
    </source>
</evidence>
<evidence type="ECO:0000256" key="4">
    <source>
        <dbReference type="ARBA" id="ARBA00012133"/>
    </source>
</evidence>
<evidence type="ECO:0000256" key="9">
    <source>
        <dbReference type="ARBA" id="ARBA00022679"/>
    </source>
</evidence>
<evidence type="ECO:0000256" key="14">
    <source>
        <dbReference type="ARBA" id="ARBA00022840"/>
    </source>
</evidence>
<evidence type="ECO:0000256" key="11">
    <source>
        <dbReference type="ARBA" id="ARBA00022723"/>
    </source>
</evidence>
<comment type="similarity">
    <text evidence="3 21">Belongs to the bacterial diacylglycerol kinase family.</text>
</comment>
<dbReference type="PANTHER" id="PTHR34299:SF1">
    <property type="entry name" value="DIACYLGLYCEROL KINASE"/>
    <property type="match status" value="1"/>
</dbReference>
<evidence type="ECO:0000256" key="15">
    <source>
        <dbReference type="ARBA" id="ARBA00022842"/>
    </source>
</evidence>
<feature type="transmembrane region" description="Helical" evidence="21">
    <location>
        <begin position="63"/>
        <end position="83"/>
    </location>
</feature>
<evidence type="ECO:0000256" key="10">
    <source>
        <dbReference type="ARBA" id="ARBA00022692"/>
    </source>
</evidence>
<evidence type="ECO:0000256" key="19">
    <source>
        <dbReference type="ARBA" id="ARBA00023209"/>
    </source>
</evidence>
<evidence type="ECO:0000256" key="5">
    <source>
        <dbReference type="ARBA" id="ARBA00017575"/>
    </source>
</evidence>
<keyword evidence="12 21" id="KW-0547">Nucleotide-binding</keyword>
<keyword evidence="14 21" id="KW-0067">ATP-binding</keyword>
<keyword evidence="10 21" id="KW-0812">Transmembrane</keyword>
<evidence type="ECO:0000256" key="7">
    <source>
        <dbReference type="ARBA" id="ARBA00022516"/>
    </source>
</evidence>
<keyword evidence="8 21" id="KW-0997">Cell inner membrane</keyword>
<comment type="catalytic activity">
    <reaction evidence="21">
        <text>a 1,2-diacyl-sn-glycerol + ATP = a 1,2-diacyl-sn-glycero-3-phosphate + ADP + H(+)</text>
        <dbReference type="Rhea" id="RHEA:10272"/>
        <dbReference type="ChEBI" id="CHEBI:15378"/>
        <dbReference type="ChEBI" id="CHEBI:17815"/>
        <dbReference type="ChEBI" id="CHEBI:30616"/>
        <dbReference type="ChEBI" id="CHEBI:58608"/>
        <dbReference type="ChEBI" id="CHEBI:456216"/>
        <dbReference type="EC" id="2.7.1.107"/>
    </reaction>
</comment>
<keyword evidence="17 21" id="KW-0443">Lipid metabolism</keyword>
<comment type="function">
    <text evidence="21">Catalyzes the ATP-dependent phosphorylation of sn-l,2-diacylglycerol (DAG) to phosphatidic acid. Involved in the recycling of diacylglycerol produced as a by-product during membrane-derived oligosaccharide (MDO) biosynthesis.</text>
</comment>
<evidence type="ECO:0000256" key="16">
    <source>
        <dbReference type="ARBA" id="ARBA00022989"/>
    </source>
</evidence>
<keyword evidence="9 21" id="KW-0808">Transferase</keyword>
<dbReference type="PANTHER" id="PTHR34299">
    <property type="entry name" value="DIACYLGLYCEROL KINASE"/>
    <property type="match status" value="1"/>
</dbReference>
<comment type="subcellular location">
    <subcellularLocation>
        <location evidence="2 21">Cell inner membrane</location>
        <topology evidence="2 21">Multi-pass membrane protein</topology>
    </subcellularLocation>
</comment>
<dbReference type="EC" id="2.7.1.107" evidence="4 21"/>
<evidence type="ECO:0000313" key="23">
    <source>
        <dbReference type="Proteomes" id="UP000615755"/>
    </source>
</evidence>
<evidence type="ECO:0000256" key="18">
    <source>
        <dbReference type="ARBA" id="ARBA00023136"/>
    </source>
</evidence>
<dbReference type="Proteomes" id="UP000615755">
    <property type="component" value="Unassembled WGS sequence"/>
</dbReference>
<accession>A0ABR9E7C4</accession>
<dbReference type="GO" id="GO:0016301">
    <property type="term" value="F:kinase activity"/>
    <property type="evidence" value="ECO:0007669"/>
    <property type="project" value="UniProtKB-KW"/>
</dbReference>
<comment type="cofactor">
    <cofactor evidence="1">
        <name>Mg(2+)</name>
        <dbReference type="ChEBI" id="CHEBI:18420"/>
    </cofactor>
</comment>
<evidence type="ECO:0000256" key="12">
    <source>
        <dbReference type="ARBA" id="ARBA00022741"/>
    </source>
</evidence>
<evidence type="ECO:0000256" key="20">
    <source>
        <dbReference type="ARBA" id="ARBA00023264"/>
    </source>
</evidence>
<dbReference type="InterPro" id="IPR033718">
    <property type="entry name" value="DAGK_prok"/>
</dbReference>
<dbReference type="CDD" id="cd14264">
    <property type="entry name" value="DAGK_IM"/>
    <property type="match status" value="1"/>
</dbReference>
<organism evidence="22 23">
    <name type="scientific">Pseudoalteromonas aurantia 208</name>
    <dbReference type="NCBI Taxonomy" id="1314867"/>
    <lineage>
        <taxon>Bacteria</taxon>
        <taxon>Pseudomonadati</taxon>
        <taxon>Pseudomonadota</taxon>
        <taxon>Gammaproteobacteria</taxon>
        <taxon>Alteromonadales</taxon>
        <taxon>Pseudoalteromonadaceae</taxon>
        <taxon>Pseudoalteromonas</taxon>
    </lineage>
</organism>
<evidence type="ECO:0000256" key="3">
    <source>
        <dbReference type="ARBA" id="ARBA00005967"/>
    </source>
</evidence>
<dbReference type="InterPro" id="IPR000829">
    <property type="entry name" value="DAGK"/>
</dbReference>
<proteinExistence type="inferred from homology"/>
<keyword evidence="11" id="KW-0479">Metal-binding</keyword>
<comment type="caution">
    <text evidence="22">The sequence shown here is derived from an EMBL/GenBank/DDBJ whole genome shotgun (WGS) entry which is preliminary data.</text>
</comment>
<keyword evidence="23" id="KW-1185">Reference proteome</keyword>
<evidence type="ECO:0000256" key="21">
    <source>
        <dbReference type="RuleBase" id="RU363065"/>
    </source>
</evidence>
<keyword evidence="6" id="KW-1003">Cell membrane</keyword>
<evidence type="ECO:0000313" key="22">
    <source>
        <dbReference type="EMBL" id="MBE0366884.1"/>
    </source>
</evidence>
<feature type="transmembrane region" description="Helical" evidence="21">
    <location>
        <begin position="40"/>
        <end position="57"/>
    </location>
</feature>
<dbReference type="Pfam" id="PF01219">
    <property type="entry name" value="DAGK_prokar"/>
    <property type="match status" value="1"/>
</dbReference>
<keyword evidence="20 21" id="KW-1208">Phospholipid metabolism</keyword>
<dbReference type="RefSeq" id="WP_192506379.1">
    <property type="nucleotide sequence ID" value="NZ_AQGV01000011.1"/>
</dbReference>
<keyword evidence="13 21" id="KW-0418">Kinase</keyword>
<sequence length="126" mass="13653">MAQTSKPNGTGVVRIINATRCSIEGLIAAYQEEAAFRQELYLILILLPCSFFVAKSITHWALLISVLLLVLIVELLNSAIEALTDRVSKSHHVLSGRAKDMGSAAVTLTLLIVALIWGSAAVDYFI</sequence>
<evidence type="ECO:0000256" key="6">
    <source>
        <dbReference type="ARBA" id="ARBA00022475"/>
    </source>
</evidence>
<keyword evidence="7" id="KW-0444">Lipid biosynthesis</keyword>
<keyword evidence="15" id="KW-0460">Magnesium</keyword>
<gene>
    <name evidence="22" type="primary">dgkA</name>
    <name evidence="22" type="ORF">PAUR_a0143</name>
</gene>
<dbReference type="Gene3D" id="1.10.287.3610">
    <property type="match status" value="1"/>
</dbReference>
<keyword evidence="16 21" id="KW-1133">Transmembrane helix</keyword>
<reference evidence="22 23" key="1">
    <citation type="submission" date="2015-03" db="EMBL/GenBank/DDBJ databases">
        <title>Genome sequence of Pseudoalteromonas aurantia.</title>
        <authorList>
            <person name="Xie B.-B."/>
            <person name="Rong J.-C."/>
            <person name="Qin Q.-L."/>
            <person name="Zhang Y.-Z."/>
        </authorList>
    </citation>
    <scope>NUCLEOTIDE SEQUENCE [LARGE SCALE GENOMIC DNA]</scope>
    <source>
        <strain evidence="22 23">208</strain>
    </source>
</reference>
<protein>
    <recommendedName>
        <fullName evidence="5 21">Diacylglycerol kinase</fullName>
        <ecNumber evidence="4 21">2.7.1.107</ecNumber>
    </recommendedName>
</protein>